<feature type="region of interest" description="Disordered" evidence="1">
    <location>
        <begin position="65"/>
        <end position="87"/>
    </location>
</feature>
<proteinExistence type="predicted"/>
<dbReference type="EMBL" id="BLXT01007982">
    <property type="protein sequence ID" value="GFO44831.1"/>
    <property type="molecule type" value="Genomic_DNA"/>
</dbReference>
<protein>
    <submittedName>
        <fullName evidence="2">Uncharacterized protein</fullName>
    </submittedName>
</protein>
<gene>
    <name evidence="2" type="ORF">PoB_007133600</name>
</gene>
<sequence length="87" mass="9343">MNRMMLATNHIVGHGVPPVEFHHAGEVRALCLKGAHPHCHGVPPVEFHHAGEVRALCLKQAHPSVSASSWLASRGNKRLQATGSNDS</sequence>
<organism evidence="2 3">
    <name type="scientific">Plakobranchus ocellatus</name>
    <dbReference type="NCBI Taxonomy" id="259542"/>
    <lineage>
        <taxon>Eukaryota</taxon>
        <taxon>Metazoa</taxon>
        <taxon>Spiralia</taxon>
        <taxon>Lophotrochozoa</taxon>
        <taxon>Mollusca</taxon>
        <taxon>Gastropoda</taxon>
        <taxon>Heterobranchia</taxon>
        <taxon>Euthyneura</taxon>
        <taxon>Panpulmonata</taxon>
        <taxon>Sacoglossa</taxon>
        <taxon>Placobranchoidea</taxon>
        <taxon>Plakobranchidae</taxon>
        <taxon>Plakobranchus</taxon>
    </lineage>
</organism>
<comment type="caution">
    <text evidence="2">The sequence shown here is derived from an EMBL/GenBank/DDBJ whole genome shotgun (WGS) entry which is preliminary data.</text>
</comment>
<evidence type="ECO:0000256" key="1">
    <source>
        <dbReference type="SAM" id="MobiDB-lite"/>
    </source>
</evidence>
<dbReference type="AlphaFoldDB" id="A0AAV4DLH8"/>
<dbReference type="Proteomes" id="UP000735302">
    <property type="component" value="Unassembled WGS sequence"/>
</dbReference>
<reference evidence="2 3" key="1">
    <citation type="journal article" date="2021" name="Elife">
        <title>Chloroplast acquisition without the gene transfer in kleptoplastic sea slugs, Plakobranchus ocellatus.</title>
        <authorList>
            <person name="Maeda T."/>
            <person name="Takahashi S."/>
            <person name="Yoshida T."/>
            <person name="Shimamura S."/>
            <person name="Takaki Y."/>
            <person name="Nagai Y."/>
            <person name="Toyoda A."/>
            <person name="Suzuki Y."/>
            <person name="Arimoto A."/>
            <person name="Ishii H."/>
            <person name="Satoh N."/>
            <person name="Nishiyama T."/>
            <person name="Hasebe M."/>
            <person name="Maruyama T."/>
            <person name="Minagawa J."/>
            <person name="Obokata J."/>
            <person name="Shigenobu S."/>
        </authorList>
    </citation>
    <scope>NUCLEOTIDE SEQUENCE [LARGE SCALE GENOMIC DNA]</scope>
</reference>
<accession>A0AAV4DLH8</accession>
<evidence type="ECO:0000313" key="3">
    <source>
        <dbReference type="Proteomes" id="UP000735302"/>
    </source>
</evidence>
<keyword evidence="3" id="KW-1185">Reference proteome</keyword>
<evidence type="ECO:0000313" key="2">
    <source>
        <dbReference type="EMBL" id="GFO44831.1"/>
    </source>
</evidence>
<name>A0AAV4DLH8_9GAST</name>